<dbReference type="PANTHER" id="PTHR31118:SF12">
    <property type="entry name" value="CYCLASE-LIKE PROTEIN 2"/>
    <property type="match status" value="1"/>
</dbReference>
<dbReference type="Gene3D" id="3.50.30.50">
    <property type="entry name" value="Putative cyclase"/>
    <property type="match status" value="1"/>
</dbReference>
<dbReference type="SUPFAM" id="SSF102198">
    <property type="entry name" value="Putative cyclase"/>
    <property type="match status" value="1"/>
</dbReference>
<evidence type="ECO:0000313" key="4">
    <source>
        <dbReference type="Proteomes" id="UP000295506"/>
    </source>
</evidence>
<dbReference type="OrthoDB" id="7067800at2"/>
<organism evidence="2 4">
    <name type="scientific">Pseudodesulfovibrio indicus</name>
    <dbReference type="NCBI Taxonomy" id="1716143"/>
    <lineage>
        <taxon>Bacteria</taxon>
        <taxon>Pseudomonadati</taxon>
        <taxon>Thermodesulfobacteriota</taxon>
        <taxon>Desulfovibrionia</taxon>
        <taxon>Desulfovibrionales</taxon>
        <taxon>Desulfovibrionaceae</taxon>
    </lineage>
</organism>
<dbReference type="Proteomes" id="UP000295506">
    <property type="component" value="Unassembled WGS sequence"/>
</dbReference>
<gene>
    <name evidence="1" type="ORF">AWY79_02970</name>
    <name evidence="2" type="ORF">EDC59_10751</name>
</gene>
<evidence type="ECO:0000313" key="1">
    <source>
        <dbReference type="EMBL" id="AMK10149.1"/>
    </source>
</evidence>
<dbReference type="EMBL" id="CP014206">
    <property type="protein sequence ID" value="AMK10149.1"/>
    <property type="molecule type" value="Genomic_DNA"/>
</dbReference>
<evidence type="ECO:0000313" key="2">
    <source>
        <dbReference type="EMBL" id="TDT87856.1"/>
    </source>
</evidence>
<dbReference type="GO" id="GO:0004061">
    <property type="term" value="F:arylformamidase activity"/>
    <property type="evidence" value="ECO:0007669"/>
    <property type="project" value="InterPro"/>
</dbReference>
<dbReference type="PANTHER" id="PTHR31118">
    <property type="entry name" value="CYCLASE-LIKE PROTEIN 2"/>
    <property type="match status" value="1"/>
</dbReference>
<proteinExistence type="predicted"/>
<dbReference type="InterPro" id="IPR007325">
    <property type="entry name" value="KFase/CYL"/>
</dbReference>
<accession>A0A126QK70</accession>
<reference evidence="1 3" key="1">
    <citation type="journal article" date="2016" name="Front. Microbiol.">
        <title>Genome Sequence of the Piezophilic, Mesophilic Sulfate-Reducing Bacterium Desulfovibrio indicus J2T.</title>
        <authorList>
            <person name="Cao J."/>
            <person name="Maignien L."/>
            <person name="Shao Z."/>
            <person name="Alain K."/>
            <person name="Jebbar M."/>
        </authorList>
    </citation>
    <scope>NUCLEOTIDE SEQUENCE [LARGE SCALE GENOMIC DNA]</scope>
    <source>
        <strain evidence="1 3">J2</strain>
    </source>
</reference>
<dbReference type="Proteomes" id="UP000055611">
    <property type="component" value="Chromosome"/>
</dbReference>
<dbReference type="InterPro" id="IPR037175">
    <property type="entry name" value="KFase_sf"/>
</dbReference>
<dbReference type="RefSeq" id="WP_066800056.1">
    <property type="nucleotide sequence ID" value="NZ_CP014206.1"/>
</dbReference>
<dbReference type="AlphaFoldDB" id="A0A126QK70"/>
<keyword evidence="3" id="KW-1185">Reference proteome</keyword>
<dbReference type="KEGG" id="dej:AWY79_02970"/>
<dbReference type="GO" id="GO:0019441">
    <property type="term" value="P:L-tryptophan catabolic process to kynurenine"/>
    <property type="evidence" value="ECO:0007669"/>
    <property type="project" value="InterPro"/>
</dbReference>
<protein>
    <submittedName>
        <fullName evidence="1">Cyclase</fullName>
    </submittedName>
    <submittedName>
        <fullName evidence="2">Kynurenine formamidase</fullName>
    </submittedName>
</protein>
<dbReference type="Pfam" id="PF04199">
    <property type="entry name" value="Cyclase"/>
    <property type="match status" value="1"/>
</dbReference>
<sequence length="211" mass="22875">MKTIDLSHVIRTGMPVYPGDETPSLRRTHFIRKHGFAQTGLALSTHVGTHVDTAAHLFTEAPTLDQLGPDNFTGWGAVLDLTSLAAPVIQQPDLAPLADIDNLDFALLRTGWDQHWQTDRYYRDFPTLSETAARFLAGLGLKGVGLDTPSPDPVDSASLPTHQTLLNHGLVIVENLTRLGGLPAESFVFCCLPLRLLDGEASPCRAVGITF</sequence>
<name>A0A126QK70_9BACT</name>
<reference evidence="2 4" key="2">
    <citation type="submission" date="2019-03" db="EMBL/GenBank/DDBJ databases">
        <title>Genomic Encyclopedia of Type Strains, Phase IV (KMG-IV): sequencing the most valuable type-strain genomes for metagenomic binning, comparative biology and taxonomic classification.</title>
        <authorList>
            <person name="Goeker M."/>
        </authorList>
    </citation>
    <scope>NUCLEOTIDE SEQUENCE [LARGE SCALE GENOMIC DNA]</scope>
    <source>
        <strain evidence="2 4">DSM 101483</strain>
    </source>
</reference>
<evidence type="ECO:0000313" key="3">
    <source>
        <dbReference type="Proteomes" id="UP000055611"/>
    </source>
</evidence>
<dbReference type="EMBL" id="SOBK01000007">
    <property type="protein sequence ID" value="TDT87856.1"/>
    <property type="molecule type" value="Genomic_DNA"/>
</dbReference>